<name>A0A9P1H8H9_9PEZI</name>
<reference evidence="1" key="1">
    <citation type="submission" date="2022-11" db="EMBL/GenBank/DDBJ databases">
        <authorList>
            <person name="Scott C."/>
            <person name="Bruce N."/>
        </authorList>
    </citation>
    <scope>NUCLEOTIDE SEQUENCE</scope>
</reference>
<dbReference type="Proteomes" id="UP000838763">
    <property type="component" value="Unassembled WGS sequence"/>
</dbReference>
<evidence type="ECO:0000313" key="2">
    <source>
        <dbReference type="Proteomes" id="UP000838763"/>
    </source>
</evidence>
<dbReference type="EMBL" id="CALLCH030000017">
    <property type="protein sequence ID" value="CAI4218012.1"/>
    <property type="molecule type" value="Genomic_DNA"/>
</dbReference>
<accession>A0A9P1H8H9</accession>
<dbReference type="SUPFAM" id="SSF53335">
    <property type="entry name" value="S-adenosyl-L-methionine-dependent methyltransferases"/>
    <property type="match status" value="1"/>
</dbReference>
<dbReference type="InterPro" id="IPR029063">
    <property type="entry name" value="SAM-dependent_MTases_sf"/>
</dbReference>
<evidence type="ECO:0000313" key="1">
    <source>
        <dbReference type="EMBL" id="CAI4218012.1"/>
    </source>
</evidence>
<dbReference type="Gene3D" id="3.40.50.150">
    <property type="entry name" value="Vaccinia Virus protein VP39"/>
    <property type="match status" value="1"/>
</dbReference>
<evidence type="ECO:0008006" key="3">
    <source>
        <dbReference type="Google" id="ProtNLM"/>
    </source>
</evidence>
<gene>
    <name evidence="1" type="ORF">PPNO1_LOCUS7608</name>
</gene>
<keyword evidence="2" id="KW-1185">Reference proteome</keyword>
<sequence length="164" mass="17937">MADSLPAHLEPSKLGTKEYWDALYSTELSNHASNPADQGTVWFDDSDAEAKLLAFLAARDDPALDRAATSGDTSPVLSGDQDAGWDVVLDKGTFDAICLSDQLDDRGRRICEGYKEKVPTLVRPGGLFVVTSCNWTEEELRAWAFTFGGAKGQTISTLCFRRRS</sequence>
<dbReference type="OrthoDB" id="10069295at2759"/>
<organism evidence="1 2">
    <name type="scientific">Parascedosporium putredinis</name>
    <dbReference type="NCBI Taxonomy" id="1442378"/>
    <lineage>
        <taxon>Eukaryota</taxon>
        <taxon>Fungi</taxon>
        <taxon>Dikarya</taxon>
        <taxon>Ascomycota</taxon>
        <taxon>Pezizomycotina</taxon>
        <taxon>Sordariomycetes</taxon>
        <taxon>Hypocreomycetidae</taxon>
        <taxon>Microascales</taxon>
        <taxon>Microascaceae</taxon>
        <taxon>Parascedosporium</taxon>
    </lineage>
</organism>
<dbReference type="PANTHER" id="PTHR12843">
    <property type="entry name" value="PROTEIN-LYSINE N-METHYLTRANSFERASE METTL10"/>
    <property type="match status" value="1"/>
</dbReference>
<protein>
    <recommendedName>
        <fullName evidence="3">Methyltransferase domain-containing protein</fullName>
    </recommendedName>
</protein>
<dbReference type="PANTHER" id="PTHR12843:SF5">
    <property type="entry name" value="EEF1A LYSINE METHYLTRANSFERASE 2"/>
    <property type="match status" value="1"/>
</dbReference>
<dbReference type="GO" id="GO:0016279">
    <property type="term" value="F:protein-lysine N-methyltransferase activity"/>
    <property type="evidence" value="ECO:0007669"/>
    <property type="project" value="TreeGrafter"/>
</dbReference>
<proteinExistence type="predicted"/>
<dbReference type="GO" id="GO:0005737">
    <property type="term" value="C:cytoplasm"/>
    <property type="evidence" value="ECO:0007669"/>
    <property type="project" value="TreeGrafter"/>
</dbReference>
<dbReference type="AlphaFoldDB" id="A0A9P1H8H9"/>
<comment type="caution">
    <text evidence="1">The sequence shown here is derived from an EMBL/GenBank/DDBJ whole genome shotgun (WGS) entry which is preliminary data.</text>
</comment>